<name>A0ACD5UG67_AVESA</name>
<evidence type="ECO:0000313" key="1">
    <source>
        <dbReference type="EnsemblPlants" id="AVESA.00010b.r2.2AG0241990.1.CDS"/>
    </source>
</evidence>
<reference evidence="1" key="2">
    <citation type="submission" date="2025-09" db="UniProtKB">
        <authorList>
            <consortium name="EnsemblPlants"/>
        </authorList>
    </citation>
    <scope>IDENTIFICATION</scope>
</reference>
<organism evidence="1 2">
    <name type="scientific">Avena sativa</name>
    <name type="common">Oat</name>
    <dbReference type="NCBI Taxonomy" id="4498"/>
    <lineage>
        <taxon>Eukaryota</taxon>
        <taxon>Viridiplantae</taxon>
        <taxon>Streptophyta</taxon>
        <taxon>Embryophyta</taxon>
        <taxon>Tracheophyta</taxon>
        <taxon>Spermatophyta</taxon>
        <taxon>Magnoliopsida</taxon>
        <taxon>Liliopsida</taxon>
        <taxon>Poales</taxon>
        <taxon>Poaceae</taxon>
        <taxon>BOP clade</taxon>
        <taxon>Pooideae</taxon>
        <taxon>Poodae</taxon>
        <taxon>Poeae</taxon>
        <taxon>Poeae Chloroplast Group 1 (Aveneae type)</taxon>
        <taxon>Aveninae</taxon>
        <taxon>Avena</taxon>
    </lineage>
</organism>
<accession>A0ACD5UG67</accession>
<sequence length="509" mass="56516">MEGWWLSLCSIAISTVLALWFVKLSGGGNSNAKKRQLPPGPWTLPIIGSLHHVASILPHRRMMELSRGYGPLMHLMLGEVPTAIVSSAEAAALVLKTNDLAFSGRPHSATLDIFGCGGKGIVFAPYGDPWRQMRKVCVMELLSAKQVRRMDSIRPEQVGILLRSIAGAAASAVKVNVSDKVMALSNDVVSRAVFGGKFPQQEEYLRNLDEAFVLLGGFCLVDLFPSSRLVRWLSSGERGMKRSYGHVQRINTDVIEGRKAARAAGVCSRADDEDLLDVLLRLQEEDAFAFPLTTESIGAVLFDIFAGTTQTTGVALEWALAELVRHPKVMAKAQLEIREVLGKDRGVVTNNELIGLHYMRMVAKEVLRLHPPGPLIPRRAREDRKVMGFDMLEGTNVYINAFAISRDPKCWENPEEFMPERFENNNMDYNGTYFEFTPFGAGRRQCPGIFFGESTMEIALANLLYHFDWVLPGGENPETLDMTEKYGIIVGRKYDLQLTAISHGRFIAT</sequence>
<dbReference type="EnsemblPlants" id="AVESA.00010b.r2.2AG0241990.1">
    <property type="protein sequence ID" value="AVESA.00010b.r2.2AG0241990.1.CDS"/>
    <property type="gene ID" value="AVESA.00010b.r2.2AG0241990"/>
</dbReference>
<proteinExistence type="predicted"/>
<protein>
    <submittedName>
        <fullName evidence="1">Uncharacterized protein</fullName>
    </submittedName>
</protein>
<keyword evidence="2" id="KW-1185">Reference proteome</keyword>
<evidence type="ECO:0000313" key="2">
    <source>
        <dbReference type="Proteomes" id="UP001732700"/>
    </source>
</evidence>
<dbReference type="Proteomes" id="UP001732700">
    <property type="component" value="Chromosome 2A"/>
</dbReference>
<reference evidence="1" key="1">
    <citation type="submission" date="2021-05" db="EMBL/GenBank/DDBJ databases">
        <authorList>
            <person name="Scholz U."/>
            <person name="Mascher M."/>
            <person name="Fiebig A."/>
        </authorList>
    </citation>
    <scope>NUCLEOTIDE SEQUENCE [LARGE SCALE GENOMIC DNA]</scope>
</reference>